<comment type="caution">
    <text evidence="2">The sequence shown here is derived from an EMBL/GenBank/DDBJ whole genome shotgun (WGS) entry which is preliminary data.</text>
</comment>
<dbReference type="OrthoDB" id="9811812at2"/>
<dbReference type="SUPFAM" id="SSF159888">
    <property type="entry name" value="YdhG-like"/>
    <property type="match status" value="1"/>
</dbReference>
<dbReference type="Pfam" id="PF08818">
    <property type="entry name" value="DUF1801"/>
    <property type="match status" value="1"/>
</dbReference>
<accession>A0A4Q5LWJ7</accession>
<organism evidence="2 3">
    <name type="scientific">Emticicia agri</name>
    <dbReference type="NCBI Taxonomy" id="2492393"/>
    <lineage>
        <taxon>Bacteria</taxon>
        <taxon>Pseudomonadati</taxon>
        <taxon>Bacteroidota</taxon>
        <taxon>Cytophagia</taxon>
        <taxon>Cytophagales</taxon>
        <taxon>Leadbetterellaceae</taxon>
        <taxon>Emticicia</taxon>
    </lineage>
</organism>
<reference evidence="2 3" key="1">
    <citation type="submission" date="2019-02" db="EMBL/GenBank/DDBJ databases">
        <title>Bacterial novel species Emticicia sp. 17J42-9 isolated from soil.</title>
        <authorList>
            <person name="Jung H.-Y."/>
        </authorList>
    </citation>
    <scope>NUCLEOTIDE SEQUENCE [LARGE SCALE GENOMIC DNA]</scope>
    <source>
        <strain evidence="2 3">17J42-9</strain>
    </source>
</reference>
<dbReference type="EMBL" id="SEWF01000031">
    <property type="protein sequence ID" value="RYU94108.1"/>
    <property type="molecule type" value="Genomic_DNA"/>
</dbReference>
<dbReference type="InterPro" id="IPR014922">
    <property type="entry name" value="YdhG-like"/>
</dbReference>
<dbReference type="AlphaFoldDB" id="A0A4Q5LWJ7"/>
<evidence type="ECO:0000313" key="3">
    <source>
        <dbReference type="Proteomes" id="UP000293162"/>
    </source>
</evidence>
<sequence length="123" mass="14356">MAKKPSDAEKVQEFMTQLDHPLKSEMEAVRTIIKNASSKIAERIKWAAPSYYYKEDLVTFNPRNQSLVHLIFHHPAIEKISSPILEGDYVSRRMTYLHNMAEIETHKAEIERILNELISFIDE</sequence>
<gene>
    <name evidence="2" type="ORF">EWM59_18790</name>
</gene>
<dbReference type="Gene3D" id="3.90.1150.200">
    <property type="match status" value="1"/>
</dbReference>
<evidence type="ECO:0000313" key="2">
    <source>
        <dbReference type="EMBL" id="RYU94108.1"/>
    </source>
</evidence>
<feature type="domain" description="YdhG-like" evidence="1">
    <location>
        <begin position="23"/>
        <end position="116"/>
    </location>
</feature>
<dbReference type="RefSeq" id="WP_130022798.1">
    <property type="nucleotide sequence ID" value="NZ_SEWF01000031.1"/>
</dbReference>
<proteinExistence type="predicted"/>
<name>A0A4Q5LWJ7_9BACT</name>
<evidence type="ECO:0000259" key="1">
    <source>
        <dbReference type="Pfam" id="PF08818"/>
    </source>
</evidence>
<dbReference type="Proteomes" id="UP000293162">
    <property type="component" value="Unassembled WGS sequence"/>
</dbReference>
<protein>
    <submittedName>
        <fullName evidence="2">DUF1801 domain-containing protein</fullName>
    </submittedName>
</protein>
<keyword evidence="3" id="KW-1185">Reference proteome</keyword>